<dbReference type="PANTHER" id="PTHR19848:SF8">
    <property type="entry name" value="F-BOX AND WD REPEAT DOMAIN CONTAINING 7"/>
    <property type="match status" value="1"/>
</dbReference>
<dbReference type="Gene3D" id="1.10.510.10">
    <property type="entry name" value="Transferase(Phosphotransferase) domain 1"/>
    <property type="match status" value="1"/>
</dbReference>
<dbReference type="EMBL" id="WHUW01000029">
    <property type="protein sequence ID" value="KAF8434351.1"/>
    <property type="molecule type" value="Genomic_DNA"/>
</dbReference>
<dbReference type="GO" id="GO:0005634">
    <property type="term" value="C:nucleus"/>
    <property type="evidence" value="ECO:0007669"/>
    <property type="project" value="UniProtKB-SubCell"/>
</dbReference>
<dbReference type="PROSITE" id="PS50294">
    <property type="entry name" value="WD_REPEATS_REGION"/>
    <property type="match status" value="3"/>
</dbReference>
<keyword evidence="9" id="KW-1185">Reference proteome</keyword>
<dbReference type="InterPro" id="IPR020472">
    <property type="entry name" value="WD40_PAC1"/>
</dbReference>
<dbReference type="PROSITE" id="PS50082">
    <property type="entry name" value="WD_REPEATS_2"/>
    <property type="match status" value="3"/>
</dbReference>
<dbReference type="PRINTS" id="PR00320">
    <property type="entry name" value="GPROTEINBRPT"/>
</dbReference>
<dbReference type="PROSITE" id="PS50011">
    <property type="entry name" value="PROTEIN_KINASE_DOM"/>
    <property type="match status" value="1"/>
</dbReference>
<dbReference type="PANTHER" id="PTHR19848">
    <property type="entry name" value="WD40 REPEAT PROTEIN"/>
    <property type="match status" value="1"/>
</dbReference>
<evidence type="ECO:0000259" key="7">
    <source>
        <dbReference type="PROSITE" id="PS50071"/>
    </source>
</evidence>
<dbReference type="InterPro" id="IPR001356">
    <property type="entry name" value="HD"/>
</dbReference>
<evidence type="ECO:0000256" key="5">
    <source>
        <dbReference type="SAM" id="MobiDB-lite"/>
    </source>
</evidence>
<dbReference type="Gene3D" id="1.10.10.60">
    <property type="entry name" value="Homeodomain-like"/>
    <property type="match status" value="1"/>
</dbReference>
<comment type="caution">
    <text evidence="8">The sequence shown here is derived from an EMBL/GenBank/DDBJ whole genome shotgun (WGS) entry which is preliminary data.</text>
</comment>
<evidence type="ECO:0000313" key="9">
    <source>
        <dbReference type="Proteomes" id="UP001194468"/>
    </source>
</evidence>
<dbReference type="Proteomes" id="UP001194468">
    <property type="component" value="Unassembled WGS sequence"/>
</dbReference>
<dbReference type="SUPFAM" id="SSF56112">
    <property type="entry name" value="Protein kinase-like (PK-like)"/>
    <property type="match status" value="1"/>
</dbReference>
<dbReference type="InterPro" id="IPR001680">
    <property type="entry name" value="WD40_rpt"/>
</dbReference>
<feature type="DNA-binding region" description="Homeobox" evidence="3">
    <location>
        <begin position="318"/>
        <end position="378"/>
    </location>
</feature>
<evidence type="ECO:0000259" key="6">
    <source>
        <dbReference type="PROSITE" id="PS50011"/>
    </source>
</evidence>
<organism evidence="8 9">
    <name type="scientific">Boletus edulis BED1</name>
    <dbReference type="NCBI Taxonomy" id="1328754"/>
    <lineage>
        <taxon>Eukaryota</taxon>
        <taxon>Fungi</taxon>
        <taxon>Dikarya</taxon>
        <taxon>Basidiomycota</taxon>
        <taxon>Agaricomycotina</taxon>
        <taxon>Agaricomycetes</taxon>
        <taxon>Agaricomycetidae</taxon>
        <taxon>Boletales</taxon>
        <taxon>Boletineae</taxon>
        <taxon>Boletaceae</taxon>
        <taxon>Boletoideae</taxon>
        <taxon>Boletus</taxon>
    </lineage>
</organism>
<feature type="repeat" description="WD" evidence="4">
    <location>
        <begin position="231"/>
        <end position="272"/>
    </location>
</feature>
<dbReference type="SUPFAM" id="SSF50998">
    <property type="entry name" value="Quinoprotein alcohol dehydrogenase-like"/>
    <property type="match status" value="1"/>
</dbReference>
<reference evidence="8" key="2">
    <citation type="journal article" date="2020" name="Nat. Commun.">
        <title>Large-scale genome sequencing of mycorrhizal fungi provides insights into the early evolution of symbiotic traits.</title>
        <authorList>
            <person name="Miyauchi S."/>
            <person name="Kiss E."/>
            <person name="Kuo A."/>
            <person name="Drula E."/>
            <person name="Kohler A."/>
            <person name="Sanchez-Garcia M."/>
            <person name="Morin E."/>
            <person name="Andreopoulos B."/>
            <person name="Barry K.W."/>
            <person name="Bonito G."/>
            <person name="Buee M."/>
            <person name="Carver A."/>
            <person name="Chen C."/>
            <person name="Cichocki N."/>
            <person name="Clum A."/>
            <person name="Culley D."/>
            <person name="Crous P.W."/>
            <person name="Fauchery L."/>
            <person name="Girlanda M."/>
            <person name="Hayes R.D."/>
            <person name="Keri Z."/>
            <person name="LaButti K."/>
            <person name="Lipzen A."/>
            <person name="Lombard V."/>
            <person name="Magnuson J."/>
            <person name="Maillard F."/>
            <person name="Murat C."/>
            <person name="Nolan M."/>
            <person name="Ohm R.A."/>
            <person name="Pangilinan J."/>
            <person name="Pereira M.F."/>
            <person name="Perotto S."/>
            <person name="Peter M."/>
            <person name="Pfister S."/>
            <person name="Riley R."/>
            <person name="Sitrit Y."/>
            <person name="Stielow J.B."/>
            <person name="Szollosi G."/>
            <person name="Zifcakova L."/>
            <person name="Stursova M."/>
            <person name="Spatafora J.W."/>
            <person name="Tedersoo L."/>
            <person name="Vaario L.M."/>
            <person name="Yamada A."/>
            <person name="Yan M."/>
            <person name="Wang P."/>
            <person name="Xu J."/>
            <person name="Bruns T."/>
            <person name="Baldrian P."/>
            <person name="Vilgalys R."/>
            <person name="Dunand C."/>
            <person name="Henrissat B."/>
            <person name="Grigoriev I.V."/>
            <person name="Hibbett D."/>
            <person name="Nagy L.G."/>
            <person name="Martin F.M."/>
        </authorList>
    </citation>
    <scope>NUCLEOTIDE SEQUENCE</scope>
    <source>
        <strain evidence="8">BED1</strain>
    </source>
</reference>
<dbReference type="InterPro" id="IPR001245">
    <property type="entry name" value="Ser-Thr/Tyr_kinase_cat_dom"/>
</dbReference>
<feature type="compositionally biased region" description="Polar residues" evidence="5">
    <location>
        <begin position="382"/>
        <end position="395"/>
    </location>
</feature>
<dbReference type="CDD" id="cd00200">
    <property type="entry name" value="WD40"/>
    <property type="match status" value="1"/>
</dbReference>
<keyword evidence="2" id="KW-0677">Repeat</keyword>
<dbReference type="Gene3D" id="2.130.10.10">
    <property type="entry name" value="YVTN repeat-like/Quinoprotein amine dehydrogenase"/>
    <property type="match status" value="3"/>
</dbReference>
<feature type="repeat" description="WD" evidence="4">
    <location>
        <begin position="31"/>
        <end position="62"/>
    </location>
</feature>
<dbReference type="PROSITE" id="PS00678">
    <property type="entry name" value="WD_REPEATS_1"/>
    <property type="match status" value="1"/>
</dbReference>
<reference evidence="8" key="1">
    <citation type="submission" date="2019-10" db="EMBL/GenBank/DDBJ databases">
        <authorList>
            <consortium name="DOE Joint Genome Institute"/>
            <person name="Kuo A."/>
            <person name="Miyauchi S."/>
            <person name="Kiss E."/>
            <person name="Drula E."/>
            <person name="Kohler A."/>
            <person name="Sanchez-Garcia M."/>
            <person name="Andreopoulos B."/>
            <person name="Barry K.W."/>
            <person name="Bonito G."/>
            <person name="Buee M."/>
            <person name="Carver A."/>
            <person name="Chen C."/>
            <person name="Cichocki N."/>
            <person name="Clum A."/>
            <person name="Culley D."/>
            <person name="Crous P.W."/>
            <person name="Fauchery L."/>
            <person name="Girlanda M."/>
            <person name="Hayes R."/>
            <person name="Keri Z."/>
            <person name="LaButti K."/>
            <person name="Lipzen A."/>
            <person name="Lombard V."/>
            <person name="Magnuson J."/>
            <person name="Maillard F."/>
            <person name="Morin E."/>
            <person name="Murat C."/>
            <person name="Nolan M."/>
            <person name="Ohm R."/>
            <person name="Pangilinan J."/>
            <person name="Pereira M."/>
            <person name="Perotto S."/>
            <person name="Peter M."/>
            <person name="Riley R."/>
            <person name="Sitrit Y."/>
            <person name="Stielow B."/>
            <person name="Szollosi G."/>
            <person name="Zifcakova L."/>
            <person name="Stursova M."/>
            <person name="Spatafora J.W."/>
            <person name="Tedersoo L."/>
            <person name="Vaario L.-M."/>
            <person name="Yamada A."/>
            <person name="Yan M."/>
            <person name="Wang P."/>
            <person name="Xu J."/>
            <person name="Bruns T."/>
            <person name="Baldrian P."/>
            <person name="Vilgalys R."/>
            <person name="Henrissat B."/>
            <person name="Grigoriev I.V."/>
            <person name="Hibbett D."/>
            <person name="Nagy L.G."/>
            <person name="Martin F.M."/>
        </authorList>
    </citation>
    <scope>NUCLEOTIDE SEQUENCE</scope>
    <source>
        <strain evidence="8">BED1</strain>
    </source>
</reference>
<protein>
    <submittedName>
        <fullName evidence="8">Quinon protein alcohol dehydrogenase-like superfamily</fullName>
    </submittedName>
</protein>
<feature type="domain" description="Protein kinase" evidence="6">
    <location>
        <begin position="527"/>
        <end position="808"/>
    </location>
</feature>
<sequence length="866" mass="96495">MSSPIPHGSVNDGPRPLYVIPGHDDDTFVRLAYIPDGRRVVTGSQDGTVKVWNLENGGQEGTSMEHEMGCINGLAVTRDGTKIISSDEEGVKVWDVESHKLVREWTCSDGYPEIAISPDDQFVAVCSLTVVKIYSMEGEQVVVVGDDDSDEFIRCMSFSPNGDKLACTIRSNIRVYDVKTGALILGPLKGHIYDITCVLWAHDGDRFFSASVDKTIRCWNSDTGEQIGHPWASHSEEVYFLSLSRNGSILASASEDKTVRLWDTTIGDPIGQHLQHDGSVHVVSFSPSGKFVASVDRQKIYLWRVPWCSSVTLRGFNYKLARMRTSAEQAEELRRAYASTTIPPRSRDGNSRTKLACMRLQSVTNWFQNQRSRAKKHREESASTPDVSAYTAQRQPSSSGDDPLLSLARVPHSLLPPRSHHPSLRTSEHESRQNARKRGKRPGVSTKGANPHEHDVSSGSSVYDDDDATDLVYEVEQQPDPPSPAVHSTLPHSRPASFLADGITMCNVQPQYTNFPPPPDLSRYITKVDDQYVAGGGFGDVYRCRYHDSSPKEVAVKAFRFAFAIDGDASEKSVKMLRRELGIWRRLDHMNIVPFLGVAYGFGMRDAMSLVSLWMPNESLHHLGHQLRFLLDIANGLQYLHSLAIVHGDLNCNNVLLDADYTARLADFGYASLVGIIPEALTYLRRSTARPGALRWIAPEQVDEDEACKRTTKSDIWSFGCITLQGSWMDTNSTPALILLQVLSGKEPWSEVRGDSAVVLRLARGQKPRRPESRTLDDSHWNFIQDCWSPIEQRPAIGVIIPIIERFLNRCPRSRPLSDLIKSRPSQIGSLVDMSSSLSQVILESSMMSVDVFDNDSQKSPKQNFV</sequence>
<keyword evidence="3" id="KW-0539">Nucleus</keyword>
<dbReference type="InterPro" id="IPR009057">
    <property type="entry name" value="Homeodomain-like_sf"/>
</dbReference>
<dbReference type="InterPro" id="IPR011009">
    <property type="entry name" value="Kinase-like_dom_sf"/>
</dbReference>
<dbReference type="InterPro" id="IPR015943">
    <property type="entry name" value="WD40/YVTN_repeat-like_dom_sf"/>
</dbReference>
<dbReference type="GO" id="GO:0005524">
    <property type="term" value="F:ATP binding"/>
    <property type="evidence" value="ECO:0007669"/>
    <property type="project" value="InterPro"/>
</dbReference>
<feature type="region of interest" description="Disordered" evidence="5">
    <location>
        <begin position="369"/>
        <end position="465"/>
    </location>
</feature>
<dbReference type="InterPro" id="IPR000719">
    <property type="entry name" value="Prot_kinase_dom"/>
</dbReference>
<name>A0AAD4BMN5_BOLED</name>
<dbReference type="CDD" id="cd00086">
    <property type="entry name" value="homeodomain"/>
    <property type="match status" value="1"/>
</dbReference>
<evidence type="ECO:0000256" key="2">
    <source>
        <dbReference type="ARBA" id="ARBA00022737"/>
    </source>
</evidence>
<evidence type="ECO:0000256" key="1">
    <source>
        <dbReference type="ARBA" id="ARBA00022574"/>
    </source>
</evidence>
<comment type="subcellular location">
    <subcellularLocation>
        <location evidence="3">Nucleus</location>
    </subcellularLocation>
</comment>
<dbReference type="Pfam" id="PF07714">
    <property type="entry name" value="PK_Tyr_Ser-Thr"/>
    <property type="match status" value="1"/>
</dbReference>
<feature type="domain" description="Homeobox" evidence="7">
    <location>
        <begin position="316"/>
        <end position="377"/>
    </location>
</feature>
<keyword evidence="1 4" id="KW-0853">WD repeat</keyword>
<feature type="compositionally biased region" description="Low complexity" evidence="5">
    <location>
        <begin position="396"/>
        <end position="417"/>
    </location>
</feature>
<keyword evidence="3" id="KW-0371">Homeobox</keyword>
<dbReference type="InterPro" id="IPR019775">
    <property type="entry name" value="WD40_repeat_CS"/>
</dbReference>
<dbReference type="SMART" id="SM00320">
    <property type="entry name" value="WD40"/>
    <property type="match status" value="7"/>
</dbReference>
<feature type="repeat" description="WD" evidence="4">
    <location>
        <begin position="188"/>
        <end position="229"/>
    </location>
</feature>
<evidence type="ECO:0000256" key="3">
    <source>
        <dbReference type="PROSITE-ProRule" id="PRU00108"/>
    </source>
</evidence>
<gene>
    <name evidence="8" type="ORF">L210DRAFT_3553753</name>
</gene>
<dbReference type="Pfam" id="PF00400">
    <property type="entry name" value="WD40"/>
    <property type="match status" value="4"/>
</dbReference>
<evidence type="ECO:0000313" key="8">
    <source>
        <dbReference type="EMBL" id="KAF8434351.1"/>
    </source>
</evidence>
<dbReference type="InterPro" id="IPR011047">
    <property type="entry name" value="Quinoprotein_ADH-like_sf"/>
</dbReference>
<dbReference type="GO" id="GO:0004672">
    <property type="term" value="F:protein kinase activity"/>
    <property type="evidence" value="ECO:0007669"/>
    <property type="project" value="InterPro"/>
</dbReference>
<dbReference type="GO" id="GO:0003677">
    <property type="term" value="F:DNA binding"/>
    <property type="evidence" value="ECO:0007669"/>
    <property type="project" value="UniProtKB-UniRule"/>
</dbReference>
<accession>A0AAD4BMN5</accession>
<dbReference type="SUPFAM" id="SSF46689">
    <property type="entry name" value="Homeodomain-like"/>
    <property type="match status" value="1"/>
</dbReference>
<keyword evidence="3" id="KW-0238">DNA-binding</keyword>
<proteinExistence type="predicted"/>
<dbReference type="AlphaFoldDB" id="A0AAD4BMN5"/>
<dbReference type="PROSITE" id="PS50071">
    <property type="entry name" value="HOMEOBOX_2"/>
    <property type="match status" value="1"/>
</dbReference>
<evidence type="ECO:0000256" key="4">
    <source>
        <dbReference type="PROSITE-ProRule" id="PRU00221"/>
    </source>
</evidence>